<dbReference type="Proteomes" id="UP000290809">
    <property type="component" value="Unassembled WGS sequence"/>
</dbReference>
<feature type="non-terminal residue" evidence="2">
    <location>
        <position position="1"/>
    </location>
</feature>
<comment type="caution">
    <text evidence="2">The sequence shown here is derived from an EMBL/GenBank/DDBJ whole genome shotgun (WGS) entry which is preliminary data.</text>
</comment>
<dbReference type="InterPro" id="IPR001245">
    <property type="entry name" value="Ser-Thr/Tyr_kinase_cat_dom"/>
</dbReference>
<dbReference type="PANTHER" id="PTHR24416:SF631">
    <property type="entry name" value="SERINE_THREONINE_TYROSINE KINASE 1"/>
    <property type="match status" value="1"/>
</dbReference>
<dbReference type="STRING" id="6184.A0A430QKR0"/>
<dbReference type="PANTHER" id="PTHR24416">
    <property type="entry name" value="TYROSINE-PROTEIN KINASE RECEPTOR"/>
    <property type="match status" value="1"/>
</dbReference>
<dbReference type="InterPro" id="IPR020635">
    <property type="entry name" value="Tyr_kinase_cat_dom"/>
</dbReference>
<dbReference type="GO" id="GO:0005524">
    <property type="term" value="F:ATP binding"/>
    <property type="evidence" value="ECO:0007669"/>
    <property type="project" value="InterPro"/>
</dbReference>
<dbReference type="InterPro" id="IPR050122">
    <property type="entry name" value="RTK"/>
</dbReference>
<dbReference type="GO" id="GO:0043235">
    <property type="term" value="C:receptor complex"/>
    <property type="evidence" value="ECO:0007669"/>
    <property type="project" value="TreeGrafter"/>
</dbReference>
<dbReference type="EMBL" id="QMKO01001598">
    <property type="protein sequence ID" value="RTG88236.1"/>
    <property type="molecule type" value="Genomic_DNA"/>
</dbReference>
<keyword evidence="3" id="KW-1185">Reference proteome</keyword>
<dbReference type="InterPro" id="IPR000719">
    <property type="entry name" value="Prot_kinase_dom"/>
</dbReference>
<dbReference type="GO" id="GO:0005886">
    <property type="term" value="C:plasma membrane"/>
    <property type="evidence" value="ECO:0007669"/>
    <property type="project" value="TreeGrafter"/>
</dbReference>
<evidence type="ECO:0000313" key="2">
    <source>
        <dbReference type="EMBL" id="RTG88236.1"/>
    </source>
</evidence>
<dbReference type="AlphaFoldDB" id="A0A430QKR0"/>
<reference evidence="2 3" key="1">
    <citation type="journal article" date="2019" name="PLoS Pathog.">
        <title>Genome sequence of the bovine parasite Schistosoma bovis Tanzania.</title>
        <authorList>
            <person name="Oey H."/>
            <person name="Zakrzewski M."/>
            <person name="Gobert G."/>
            <person name="Gravermann K."/>
            <person name="Stoye J."/>
            <person name="Jones M."/>
            <person name="Mcmanus D."/>
            <person name="Krause L."/>
        </authorList>
    </citation>
    <scope>NUCLEOTIDE SEQUENCE [LARGE SCALE GENOMIC DNA]</scope>
    <source>
        <strain evidence="2 3">TAN1997</strain>
    </source>
</reference>
<dbReference type="PRINTS" id="PR00109">
    <property type="entry name" value="TYRKINASE"/>
</dbReference>
<proteinExistence type="predicted"/>
<dbReference type="InterPro" id="IPR011009">
    <property type="entry name" value="Kinase-like_dom_sf"/>
</dbReference>
<organism evidence="2 3">
    <name type="scientific">Schistosoma bovis</name>
    <name type="common">Blood fluke</name>
    <dbReference type="NCBI Taxonomy" id="6184"/>
    <lineage>
        <taxon>Eukaryota</taxon>
        <taxon>Metazoa</taxon>
        <taxon>Spiralia</taxon>
        <taxon>Lophotrochozoa</taxon>
        <taxon>Platyhelminthes</taxon>
        <taxon>Trematoda</taxon>
        <taxon>Digenea</taxon>
        <taxon>Strigeidida</taxon>
        <taxon>Schistosomatoidea</taxon>
        <taxon>Schistosomatidae</taxon>
        <taxon>Schistosoma</taxon>
    </lineage>
</organism>
<dbReference type="SUPFAM" id="SSF56112">
    <property type="entry name" value="Protein kinase-like (PK-like)"/>
    <property type="match status" value="1"/>
</dbReference>
<dbReference type="GO" id="GO:0004714">
    <property type="term" value="F:transmembrane receptor protein tyrosine kinase activity"/>
    <property type="evidence" value="ECO:0007669"/>
    <property type="project" value="TreeGrafter"/>
</dbReference>
<feature type="domain" description="Protein kinase" evidence="1">
    <location>
        <begin position="1"/>
        <end position="146"/>
    </location>
</feature>
<gene>
    <name evidence="2" type="ORF">DC041_0005571</name>
</gene>
<dbReference type="SMART" id="SM00219">
    <property type="entry name" value="TyrKc"/>
    <property type="match status" value="1"/>
</dbReference>
<dbReference type="GO" id="GO:0007169">
    <property type="term" value="P:cell surface receptor protein tyrosine kinase signaling pathway"/>
    <property type="evidence" value="ECO:0007669"/>
    <property type="project" value="TreeGrafter"/>
</dbReference>
<accession>A0A430QKR0</accession>
<dbReference type="Pfam" id="PF07714">
    <property type="entry name" value="PK_Tyr_Ser-Thr"/>
    <property type="match status" value="1"/>
</dbReference>
<name>A0A430QKR0_SCHBO</name>
<evidence type="ECO:0000313" key="3">
    <source>
        <dbReference type="Proteomes" id="UP000290809"/>
    </source>
</evidence>
<evidence type="ECO:0000259" key="1">
    <source>
        <dbReference type="PROSITE" id="PS50011"/>
    </source>
</evidence>
<sequence length="176" mass="20166">LQCFSSLYSDLAARNCLVGTQHTIKVADFGLARCIERDLTYRAHEGAKFPIKWTAPEGLVYNLFSTKSDVWAFGILLWEIATYGKTPYPGVELQDVYVLLERGTRMLCPEGCPEPVYELMLQFVQPITSNTISRFRLWLSEHDPSLFRKRQLKTTNSSILTYLKNPGHQVDLNEVF</sequence>
<dbReference type="PROSITE" id="PS50011">
    <property type="entry name" value="PROTEIN_KINASE_DOM"/>
    <property type="match status" value="1"/>
</dbReference>
<protein>
    <recommendedName>
        <fullName evidence="1">Protein kinase domain-containing protein</fullName>
    </recommendedName>
</protein>
<dbReference type="Gene3D" id="1.10.510.10">
    <property type="entry name" value="Transferase(Phosphotransferase) domain 1"/>
    <property type="match status" value="1"/>
</dbReference>